<reference evidence="2" key="1">
    <citation type="journal article" date="2020" name="Stud. Mycol.">
        <title>101 Dothideomycetes genomes: a test case for predicting lifestyles and emergence of pathogens.</title>
        <authorList>
            <person name="Haridas S."/>
            <person name="Albert R."/>
            <person name="Binder M."/>
            <person name="Bloem J."/>
            <person name="Labutti K."/>
            <person name="Salamov A."/>
            <person name="Andreopoulos B."/>
            <person name="Baker S."/>
            <person name="Barry K."/>
            <person name="Bills G."/>
            <person name="Bluhm B."/>
            <person name="Cannon C."/>
            <person name="Castanera R."/>
            <person name="Culley D."/>
            <person name="Daum C."/>
            <person name="Ezra D."/>
            <person name="Gonzalez J."/>
            <person name="Henrissat B."/>
            <person name="Kuo A."/>
            <person name="Liang C."/>
            <person name="Lipzen A."/>
            <person name="Lutzoni F."/>
            <person name="Magnuson J."/>
            <person name="Mondo S."/>
            <person name="Nolan M."/>
            <person name="Ohm R."/>
            <person name="Pangilinan J."/>
            <person name="Park H.-J."/>
            <person name="Ramirez L."/>
            <person name="Alfaro M."/>
            <person name="Sun H."/>
            <person name="Tritt A."/>
            <person name="Yoshinaga Y."/>
            <person name="Zwiers L.-H."/>
            <person name="Turgeon B."/>
            <person name="Goodwin S."/>
            <person name="Spatafora J."/>
            <person name="Crous P."/>
            <person name="Grigoriev I."/>
        </authorList>
    </citation>
    <scope>NUCLEOTIDE SEQUENCE</scope>
    <source>
        <strain evidence="2">CBS 473.64</strain>
    </source>
</reference>
<dbReference type="Proteomes" id="UP000799753">
    <property type="component" value="Unassembled WGS sequence"/>
</dbReference>
<evidence type="ECO:0000256" key="1">
    <source>
        <dbReference type="SAM" id="MobiDB-lite"/>
    </source>
</evidence>
<dbReference type="OrthoDB" id="3797248at2759"/>
<proteinExistence type="predicted"/>
<dbReference type="EMBL" id="MU006786">
    <property type="protein sequence ID" value="KAF2639700.1"/>
    <property type="molecule type" value="Genomic_DNA"/>
</dbReference>
<organism evidence="2 3">
    <name type="scientific">Massarina eburnea CBS 473.64</name>
    <dbReference type="NCBI Taxonomy" id="1395130"/>
    <lineage>
        <taxon>Eukaryota</taxon>
        <taxon>Fungi</taxon>
        <taxon>Dikarya</taxon>
        <taxon>Ascomycota</taxon>
        <taxon>Pezizomycotina</taxon>
        <taxon>Dothideomycetes</taxon>
        <taxon>Pleosporomycetidae</taxon>
        <taxon>Pleosporales</taxon>
        <taxon>Massarineae</taxon>
        <taxon>Massarinaceae</taxon>
        <taxon>Massarina</taxon>
    </lineage>
</organism>
<name>A0A6A6RWH0_9PLEO</name>
<accession>A0A6A6RWH0</accession>
<evidence type="ECO:0000313" key="3">
    <source>
        <dbReference type="Proteomes" id="UP000799753"/>
    </source>
</evidence>
<gene>
    <name evidence="2" type="ORF">P280DRAFT_45498</name>
</gene>
<sequence>MSFSQHHIPFPKNWLSVNTPITKSTRTPGTASSPTESNIPAHGFLSNVTSRPAFVPRHSSVSSVSSIDSTSSTASTSTAFEHAASPFPQQTSHSFLSLNAKYAAPPTSAQAMKEVETNGFLSNRI</sequence>
<keyword evidence="3" id="KW-1185">Reference proteome</keyword>
<evidence type="ECO:0000313" key="2">
    <source>
        <dbReference type="EMBL" id="KAF2639700.1"/>
    </source>
</evidence>
<dbReference type="AlphaFoldDB" id="A0A6A6RWH0"/>
<protein>
    <submittedName>
        <fullName evidence="2">Uncharacterized protein</fullName>
    </submittedName>
</protein>
<feature type="compositionally biased region" description="Polar residues" evidence="1">
    <location>
        <begin position="15"/>
        <end position="38"/>
    </location>
</feature>
<feature type="region of interest" description="Disordered" evidence="1">
    <location>
        <begin position="14"/>
        <end position="44"/>
    </location>
</feature>